<feature type="region of interest" description="Disordered" evidence="10">
    <location>
        <begin position="522"/>
        <end position="546"/>
    </location>
</feature>
<keyword evidence="8" id="KW-0539">Nucleus</keyword>
<dbReference type="GO" id="GO:0008143">
    <property type="term" value="F:poly(A) binding"/>
    <property type="evidence" value="ECO:0007669"/>
    <property type="project" value="InterPro"/>
</dbReference>
<dbReference type="InterPro" id="IPR043094">
    <property type="entry name" value="Nab2/ZC3H14_N_sf"/>
</dbReference>
<dbReference type="InterPro" id="IPR000571">
    <property type="entry name" value="Znf_CCCH"/>
</dbReference>
<dbReference type="Gene3D" id="4.10.1000.30">
    <property type="match status" value="1"/>
</dbReference>
<feature type="compositionally biased region" description="Basic residues" evidence="10">
    <location>
        <begin position="231"/>
        <end position="248"/>
    </location>
</feature>
<evidence type="ECO:0000313" key="12">
    <source>
        <dbReference type="EMBL" id="JAP97546.1"/>
    </source>
</evidence>
<evidence type="ECO:0000256" key="4">
    <source>
        <dbReference type="ARBA" id="ARBA00022723"/>
    </source>
</evidence>
<dbReference type="InterPro" id="IPR040366">
    <property type="entry name" value="Nab2/ZC3H14"/>
</dbReference>
<feature type="compositionally biased region" description="Basic and acidic residues" evidence="10">
    <location>
        <begin position="443"/>
        <end position="457"/>
    </location>
</feature>
<feature type="compositionally biased region" description="Basic and acidic residues" evidence="10">
    <location>
        <begin position="256"/>
        <end position="268"/>
    </location>
</feature>
<feature type="zinc finger region" description="C3H1-type" evidence="9">
    <location>
        <begin position="621"/>
        <end position="641"/>
    </location>
</feature>
<evidence type="ECO:0000256" key="5">
    <source>
        <dbReference type="ARBA" id="ARBA00022737"/>
    </source>
</evidence>
<evidence type="ECO:0000256" key="7">
    <source>
        <dbReference type="ARBA" id="ARBA00022833"/>
    </source>
</evidence>
<reference evidence="12" key="1">
    <citation type="journal article" date="2016" name="Gigascience">
        <title>De novo construction of an expanded transcriptome assembly for the western tarnished plant bug, Lygus hesperus.</title>
        <authorList>
            <person name="Tassone E.E."/>
            <person name="Geib S.M."/>
            <person name="Hall B."/>
            <person name="Fabrick J.A."/>
            <person name="Brent C.S."/>
            <person name="Hull J.J."/>
        </authorList>
    </citation>
    <scope>NUCLEOTIDE SEQUENCE</scope>
</reference>
<dbReference type="GO" id="GO:0008270">
    <property type="term" value="F:zinc ion binding"/>
    <property type="evidence" value="ECO:0007669"/>
    <property type="project" value="UniProtKB-KW"/>
</dbReference>
<feature type="region of interest" description="Disordered" evidence="10">
    <location>
        <begin position="385"/>
        <end position="406"/>
    </location>
</feature>
<evidence type="ECO:0000256" key="8">
    <source>
        <dbReference type="ARBA" id="ARBA00023242"/>
    </source>
</evidence>
<feature type="compositionally biased region" description="Basic and acidic residues" evidence="10">
    <location>
        <begin position="106"/>
        <end position="119"/>
    </location>
</feature>
<feature type="domain" description="C3H1-type" evidence="11">
    <location>
        <begin position="621"/>
        <end position="641"/>
    </location>
</feature>
<dbReference type="PANTHER" id="PTHR14738">
    <property type="entry name" value="ZINC FINGER CCCH DOMAIN-CONTAINING PROTEIN 14"/>
    <property type="match status" value="1"/>
</dbReference>
<dbReference type="GO" id="GO:0005737">
    <property type="term" value="C:cytoplasm"/>
    <property type="evidence" value="ECO:0007669"/>
    <property type="project" value="TreeGrafter"/>
</dbReference>
<evidence type="ECO:0000259" key="11">
    <source>
        <dbReference type="PROSITE" id="PS50103"/>
    </source>
</evidence>
<dbReference type="Pfam" id="PF14608">
    <property type="entry name" value="zf-CCCH_2"/>
    <property type="match status" value="4"/>
</dbReference>
<proteinExistence type="inferred from homology"/>
<feature type="non-terminal residue" evidence="12">
    <location>
        <position position="703"/>
    </location>
</feature>
<evidence type="ECO:0000256" key="2">
    <source>
        <dbReference type="ARBA" id="ARBA00008423"/>
    </source>
</evidence>
<feature type="compositionally biased region" description="Basic and acidic residues" evidence="10">
    <location>
        <begin position="393"/>
        <end position="402"/>
    </location>
</feature>
<feature type="region of interest" description="Disordered" evidence="10">
    <location>
        <begin position="85"/>
        <end position="368"/>
    </location>
</feature>
<comment type="similarity">
    <text evidence="2">Belongs to the ZC3H14 family.</text>
</comment>
<evidence type="ECO:0000256" key="3">
    <source>
        <dbReference type="ARBA" id="ARBA00015071"/>
    </source>
</evidence>
<evidence type="ECO:0000256" key="10">
    <source>
        <dbReference type="SAM" id="MobiDB-lite"/>
    </source>
</evidence>
<keyword evidence="4 9" id="KW-0479">Metal-binding</keyword>
<dbReference type="PROSITE" id="PS50103">
    <property type="entry name" value="ZF_C3H1"/>
    <property type="match status" value="1"/>
</dbReference>
<feature type="compositionally biased region" description="Low complexity" evidence="10">
    <location>
        <begin position="575"/>
        <end position="589"/>
    </location>
</feature>
<dbReference type="EMBL" id="GDHC01021082">
    <property type="protein sequence ID" value="JAP97546.1"/>
    <property type="molecule type" value="Transcribed_RNA"/>
</dbReference>
<evidence type="ECO:0000256" key="1">
    <source>
        <dbReference type="ARBA" id="ARBA00004123"/>
    </source>
</evidence>
<organism evidence="12">
    <name type="scientific">Lygus hesperus</name>
    <name type="common">Western plant bug</name>
    <dbReference type="NCBI Taxonomy" id="30085"/>
    <lineage>
        <taxon>Eukaryota</taxon>
        <taxon>Metazoa</taxon>
        <taxon>Ecdysozoa</taxon>
        <taxon>Arthropoda</taxon>
        <taxon>Hexapoda</taxon>
        <taxon>Insecta</taxon>
        <taxon>Pterygota</taxon>
        <taxon>Neoptera</taxon>
        <taxon>Paraneoptera</taxon>
        <taxon>Hemiptera</taxon>
        <taxon>Heteroptera</taxon>
        <taxon>Panheteroptera</taxon>
        <taxon>Cimicomorpha</taxon>
        <taxon>Miridae</taxon>
        <taxon>Mirini</taxon>
        <taxon>Lygus</taxon>
    </lineage>
</organism>
<keyword evidence="5" id="KW-0677">Repeat</keyword>
<gene>
    <name evidence="12" type="primary">Zc3h14</name>
    <name evidence="12" type="ORF">g.61166</name>
</gene>
<accession>A0A146KQL1</accession>
<keyword evidence="7 9" id="KW-0862">Zinc</keyword>
<feature type="compositionally biased region" description="Basic and acidic residues" evidence="10">
    <location>
        <begin position="186"/>
        <end position="201"/>
    </location>
</feature>
<dbReference type="GO" id="GO:0005634">
    <property type="term" value="C:nucleus"/>
    <property type="evidence" value="ECO:0007669"/>
    <property type="project" value="UniProtKB-SubCell"/>
</dbReference>
<dbReference type="GO" id="GO:0043488">
    <property type="term" value="P:regulation of mRNA stability"/>
    <property type="evidence" value="ECO:0007669"/>
    <property type="project" value="InterPro"/>
</dbReference>
<feature type="region of interest" description="Disordered" evidence="10">
    <location>
        <begin position="570"/>
        <end position="591"/>
    </location>
</feature>
<dbReference type="AlphaFoldDB" id="A0A146KQL1"/>
<protein>
    <recommendedName>
        <fullName evidence="3">Zinc finger CCCH domain-containing protein 14</fullName>
    </recommendedName>
</protein>
<comment type="subcellular location">
    <subcellularLocation>
        <location evidence="1">Nucleus</location>
    </subcellularLocation>
</comment>
<dbReference type="Gene3D" id="1.10.340.40">
    <property type="entry name" value="Nuclear abundant poly(A) RNA-bind protein 2, N-terminal domain"/>
    <property type="match status" value="1"/>
</dbReference>
<feature type="region of interest" description="Disordered" evidence="10">
    <location>
        <begin position="443"/>
        <end position="467"/>
    </location>
</feature>
<name>A0A146KQL1_LYGHE</name>
<sequence>MGKLGEEVSQKIKSAIKAKLMELGIHIDNELPDYVMVLVANKKTQQQMEDDLSLFLGESTKTFTSWLHNVLKKLEQVTISTKAKKKEKLRKRGIDDSNGVSSTKKVKAERSEELFKTEPLDYPPEPGPSPKNAVPADEDSENDDAMSLTDHTEVRNDIVNEPESTSLDVCPQKDDDANDKLSSNEAKPRERIKIVWDKEGETLGDQSSRNRSKDIAKKTTERVREREKERKTRSRSRSRSRYSNKKKMRSDEDDERDRPRNKSKDPVRAKRTSSSPKRKSSGERKVVDARDILKRKGADKKITSSKSRKRDSRSPHRRGARSMSREPVREKQMNSVLKAVIRAPEKPPPTIQSLVKVTPRPVRPPSMQPNCNLILKAVADAEKSLATSNASSRKKEAYEDKKSKKGRNKRYDYAVKGNISVTLLNDRVVASKLGVPLDAYPKEDKEVGEGEATKFENEASQEANTEEDTMSMAIEEDDYIDSFEREDQYTMDPPPAPPEEYQPMMHSNETPDKKRRFIISLDSTASDNEVENELESSKPNYEISDDVSSTTVEPIVESIIPKKRKFDLTRLGPIPSSSTTPTTTTVTSKKPPEGLPEVTRCKYWPSCDAGASCLYVHPSSLCRTFPNCPFGDKCLYIHPACKFADKCLNIKCPYAHTSKTPVAKAPRPYLPISNPQLCIYYPNCTKSFCPYVHLKKPCRFGSS</sequence>
<evidence type="ECO:0000256" key="6">
    <source>
        <dbReference type="ARBA" id="ARBA00022771"/>
    </source>
</evidence>
<dbReference type="PANTHER" id="PTHR14738:SF29">
    <property type="entry name" value="ZINC FINGER CCCH DOMAIN-CONTAINING PROTEIN 14"/>
    <property type="match status" value="1"/>
</dbReference>
<feature type="compositionally biased region" description="Basic residues" evidence="10">
    <location>
        <begin position="306"/>
        <end position="320"/>
    </location>
</feature>
<feature type="compositionally biased region" description="Basic and acidic residues" evidence="10">
    <location>
        <begin position="323"/>
        <end position="332"/>
    </location>
</feature>
<keyword evidence="6 9" id="KW-0863">Zinc-finger</keyword>
<evidence type="ECO:0000256" key="9">
    <source>
        <dbReference type="PROSITE-ProRule" id="PRU00723"/>
    </source>
</evidence>
<feature type="compositionally biased region" description="Basic and acidic residues" evidence="10">
    <location>
        <begin position="280"/>
        <end position="302"/>
    </location>
</feature>
<feature type="compositionally biased region" description="Basic and acidic residues" evidence="10">
    <location>
        <begin position="211"/>
        <end position="230"/>
    </location>
</feature>